<dbReference type="Proteomes" id="UP000478052">
    <property type="component" value="Unassembled WGS sequence"/>
</dbReference>
<dbReference type="PANTHER" id="PTHR45749:SF35">
    <property type="entry name" value="AC-LIKE TRANSPOSASE-RELATED"/>
    <property type="match status" value="1"/>
</dbReference>
<feature type="domain" description="HAT C-terminal dimerisation" evidence="1">
    <location>
        <begin position="730"/>
        <end position="803"/>
    </location>
</feature>
<sequence>IEMVDATSDVNLSEIVDQNIVESEIEIVDATSDVNLPEIVEQNIVESEIQLVNADVNLVKNINKELESFVQTNEKGLICDVNITSYDRSDPGNWPQLLTNTDKYEIVKLGPVRVDNYDFPITIYENDQKRRFTANNYYRKLSNGDLIDRKWVVYSKVKDSVYCFPCKIFQQNEQNESHLCNIGLKDWKHLSEKLKSHESSKIHFQSIKSWTELNVRISKNLTIDKEHLAIIEKEKNHWRNVLTRVISIIHYLSKNNDAFRGPSDVLFTKSNGHFLGAIEMLNKFDPVIIEHLKRIKNHETHVHYLGHEIQKELISLMAAEIRKTIINNIKKAKYFSVIMDCTPDISHNEQLSLLFRIVNMNDDNSHNPEIQEYFLDFIPVQSTTGLNLSNVLIDKLNEYGIDIMNCRGQAYDNGSNMVGKYQGVQTRVTNQNPRAFFTPCASHNLNLVLREAAKNSSRASTFFGTVQRIYTIFSASTSRWDIFKKFCSIFTVKQWSETRWESRVNSVKALRFQLPNIIEALEEVSETSNDSIAKSDARSLITEICTYEFILSLIIWYDILVQVNIVSKSLQGKDATINISNDMLQSLLAFFKSYREKGFMNAKIIANNLAEEIEVEPAFKKTRLRKKKKNFDYEGNDERINDGEENFRQEYFLLVIDQAISSVENRFKQIESYKDYFGFLFRIGKLRYVNDDNLMKYCKDLEINLKDGNSKDIDFMELYNELVNFRLIVNEETTPLEALSVVKYSSECFPNIGIALRILLTIPVTSACAERSFSKLKLIKTYLRNKLSQENLSGLSIISIEKDISESLDYDDIINQFSAKKSRKGPANLSAVPGYRQLNLISHSSQV</sequence>
<dbReference type="AlphaFoldDB" id="A0A6G0YZZ7"/>
<proteinExistence type="predicted"/>
<reference evidence="3 4" key="1">
    <citation type="submission" date="2019-08" db="EMBL/GenBank/DDBJ databases">
        <title>Whole genome of Aphis craccivora.</title>
        <authorList>
            <person name="Voronova N.V."/>
            <person name="Shulinski R.S."/>
            <person name="Bandarenka Y.V."/>
            <person name="Zhorov D.G."/>
            <person name="Warner D."/>
        </authorList>
    </citation>
    <scope>NUCLEOTIDE SEQUENCE [LARGE SCALE GENOMIC DNA]</scope>
    <source>
        <strain evidence="3">180601</strain>
        <tissue evidence="3">Whole Body</tissue>
    </source>
</reference>
<organism evidence="3 4">
    <name type="scientific">Aphis craccivora</name>
    <name type="common">Cowpea aphid</name>
    <dbReference type="NCBI Taxonomy" id="307492"/>
    <lineage>
        <taxon>Eukaryota</taxon>
        <taxon>Metazoa</taxon>
        <taxon>Ecdysozoa</taxon>
        <taxon>Arthropoda</taxon>
        <taxon>Hexapoda</taxon>
        <taxon>Insecta</taxon>
        <taxon>Pterygota</taxon>
        <taxon>Neoptera</taxon>
        <taxon>Paraneoptera</taxon>
        <taxon>Hemiptera</taxon>
        <taxon>Sternorrhyncha</taxon>
        <taxon>Aphidomorpha</taxon>
        <taxon>Aphidoidea</taxon>
        <taxon>Aphididae</taxon>
        <taxon>Aphidini</taxon>
        <taxon>Aphis</taxon>
        <taxon>Aphis</taxon>
    </lineage>
</organism>
<dbReference type="PANTHER" id="PTHR45749">
    <property type="match status" value="1"/>
</dbReference>
<dbReference type="InterPro" id="IPR012337">
    <property type="entry name" value="RNaseH-like_sf"/>
</dbReference>
<feature type="domain" description="DUF4371" evidence="2">
    <location>
        <begin position="234"/>
        <end position="423"/>
    </location>
</feature>
<dbReference type="SUPFAM" id="SSF53098">
    <property type="entry name" value="Ribonuclease H-like"/>
    <property type="match status" value="1"/>
</dbReference>
<dbReference type="EMBL" id="VUJU01001802">
    <property type="protein sequence ID" value="KAF0763781.1"/>
    <property type="molecule type" value="Genomic_DNA"/>
</dbReference>
<dbReference type="InterPro" id="IPR008906">
    <property type="entry name" value="HATC_C_dom"/>
</dbReference>
<protein>
    <submittedName>
        <fullName evidence="3">Zinc finger MYM-type protein 1-like</fullName>
    </submittedName>
</protein>
<name>A0A6G0YZZ7_APHCR</name>
<dbReference type="Pfam" id="PF05699">
    <property type="entry name" value="Dimer_Tnp_hAT"/>
    <property type="match status" value="1"/>
</dbReference>
<gene>
    <name evidence="3" type="ORF">FWK35_00010666</name>
</gene>
<evidence type="ECO:0000313" key="3">
    <source>
        <dbReference type="EMBL" id="KAF0763781.1"/>
    </source>
</evidence>
<dbReference type="Pfam" id="PF14291">
    <property type="entry name" value="DUF4371"/>
    <property type="match status" value="1"/>
</dbReference>
<dbReference type="GO" id="GO:0046983">
    <property type="term" value="F:protein dimerization activity"/>
    <property type="evidence" value="ECO:0007669"/>
    <property type="project" value="InterPro"/>
</dbReference>
<feature type="non-terminal residue" evidence="3">
    <location>
        <position position="1"/>
    </location>
</feature>
<keyword evidence="4" id="KW-1185">Reference proteome</keyword>
<dbReference type="OrthoDB" id="6599196at2759"/>
<evidence type="ECO:0000259" key="2">
    <source>
        <dbReference type="Pfam" id="PF14291"/>
    </source>
</evidence>
<accession>A0A6G0YZZ7</accession>
<evidence type="ECO:0000313" key="4">
    <source>
        <dbReference type="Proteomes" id="UP000478052"/>
    </source>
</evidence>
<comment type="caution">
    <text evidence="3">The sequence shown here is derived from an EMBL/GenBank/DDBJ whole genome shotgun (WGS) entry which is preliminary data.</text>
</comment>
<evidence type="ECO:0000259" key="1">
    <source>
        <dbReference type="Pfam" id="PF05699"/>
    </source>
</evidence>
<dbReference type="InterPro" id="IPR025398">
    <property type="entry name" value="DUF4371"/>
</dbReference>